<dbReference type="EMBL" id="CP030840">
    <property type="protein sequence ID" value="AXC12549.1"/>
    <property type="molecule type" value="Genomic_DNA"/>
</dbReference>
<organism evidence="1 2">
    <name type="scientific">Acidisarcina polymorpha</name>
    <dbReference type="NCBI Taxonomy" id="2211140"/>
    <lineage>
        <taxon>Bacteria</taxon>
        <taxon>Pseudomonadati</taxon>
        <taxon>Acidobacteriota</taxon>
        <taxon>Terriglobia</taxon>
        <taxon>Terriglobales</taxon>
        <taxon>Acidobacteriaceae</taxon>
        <taxon>Acidisarcina</taxon>
    </lineage>
</organism>
<keyword evidence="2" id="KW-1185">Reference proteome</keyword>
<sequence length="79" mass="8806">MFRKKLKHRGDNPFQVRLERKMASGQKRDRCVRDVLFEGLSSGGTKYGSNLPQIARSGGFAARKYSSPIPPAPSKPRTS</sequence>
<gene>
    <name evidence="1" type="ORF">ACPOL_3256</name>
</gene>
<evidence type="ECO:0000313" key="2">
    <source>
        <dbReference type="Proteomes" id="UP000253606"/>
    </source>
</evidence>
<accession>A0A2Z5G0I2</accession>
<dbReference type="KEGG" id="abas:ACPOL_3256"/>
<proteinExistence type="predicted"/>
<reference evidence="1 2" key="1">
    <citation type="journal article" date="2018" name="Front. Microbiol.">
        <title>Hydrolytic Capabilities as a Key to Environmental Success: Chitinolytic and Cellulolytic Acidobacteria From Acidic Sub-arctic Soils and Boreal Peatlands.</title>
        <authorList>
            <person name="Belova S.E."/>
            <person name="Ravin N.V."/>
            <person name="Pankratov T.A."/>
            <person name="Rakitin A.L."/>
            <person name="Ivanova A.A."/>
            <person name="Beletsky A.V."/>
            <person name="Mardanov A.V."/>
            <person name="Sinninghe Damste J.S."/>
            <person name="Dedysh S.N."/>
        </authorList>
    </citation>
    <scope>NUCLEOTIDE SEQUENCE [LARGE SCALE GENOMIC DNA]</scope>
    <source>
        <strain evidence="1 2">SBC82</strain>
    </source>
</reference>
<protein>
    <submittedName>
        <fullName evidence="1">Uncharacterized protein</fullName>
    </submittedName>
</protein>
<evidence type="ECO:0000313" key="1">
    <source>
        <dbReference type="EMBL" id="AXC12549.1"/>
    </source>
</evidence>
<dbReference type="AlphaFoldDB" id="A0A2Z5G0I2"/>
<name>A0A2Z5G0I2_9BACT</name>
<dbReference type="Proteomes" id="UP000253606">
    <property type="component" value="Chromosome"/>
</dbReference>